<keyword evidence="1" id="KW-0812">Transmembrane</keyword>
<evidence type="ECO:0000256" key="1">
    <source>
        <dbReference type="SAM" id="Phobius"/>
    </source>
</evidence>
<keyword evidence="1" id="KW-1133">Transmembrane helix</keyword>
<proteinExistence type="predicted"/>
<protein>
    <submittedName>
        <fullName evidence="2">Uncharacterized protein</fullName>
    </submittedName>
</protein>
<reference evidence="2" key="1">
    <citation type="submission" date="2022-05" db="EMBL/GenBank/DDBJ databases">
        <authorList>
            <person name="Jo J.-H."/>
            <person name="Im W.-T."/>
        </authorList>
    </citation>
    <scope>NUCLEOTIDE SEQUENCE</scope>
    <source>
        <strain evidence="2">RB56-2</strain>
    </source>
</reference>
<dbReference type="RefSeq" id="WP_249916174.1">
    <property type="nucleotide sequence ID" value="NZ_JAMGBB010000001.1"/>
</dbReference>
<organism evidence="2 3">
    <name type="scientific">Sphingomonas brevis</name>
    <dbReference type="NCBI Taxonomy" id="2908206"/>
    <lineage>
        <taxon>Bacteria</taxon>
        <taxon>Pseudomonadati</taxon>
        <taxon>Pseudomonadota</taxon>
        <taxon>Alphaproteobacteria</taxon>
        <taxon>Sphingomonadales</taxon>
        <taxon>Sphingomonadaceae</taxon>
        <taxon>Sphingomonas</taxon>
    </lineage>
</organism>
<comment type="caution">
    <text evidence="2">The sequence shown here is derived from an EMBL/GenBank/DDBJ whole genome shotgun (WGS) entry which is preliminary data.</text>
</comment>
<sequence>MLIEQEHLRSKLSWFDRYSVWALESFRGGGVVGPPALLLLGALWLRDATGKYAVGTALLWASVVACVVWVALVWVRGVGVWRKEMSHRKHVDAFWARKADKGFSASQWLLMGLQVAIVAGGFVAIWYFSR</sequence>
<dbReference type="EMBL" id="JAMGBB010000001">
    <property type="protein sequence ID" value="MCL6741808.1"/>
    <property type="molecule type" value="Genomic_DNA"/>
</dbReference>
<dbReference type="Proteomes" id="UP001165383">
    <property type="component" value="Unassembled WGS sequence"/>
</dbReference>
<name>A0ABT0SBS8_9SPHN</name>
<evidence type="ECO:0000313" key="3">
    <source>
        <dbReference type="Proteomes" id="UP001165383"/>
    </source>
</evidence>
<gene>
    <name evidence="2" type="ORF">LZ518_11785</name>
</gene>
<keyword evidence="3" id="KW-1185">Reference proteome</keyword>
<evidence type="ECO:0000313" key="2">
    <source>
        <dbReference type="EMBL" id="MCL6741808.1"/>
    </source>
</evidence>
<feature type="transmembrane region" description="Helical" evidence="1">
    <location>
        <begin position="108"/>
        <end position="128"/>
    </location>
</feature>
<feature type="transmembrane region" description="Helical" evidence="1">
    <location>
        <begin position="57"/>
        <end position="79"/>
    </location>
</feature>
<accession>A0ABT0SBS8</accession>
<keyword evidence="1" id="KW-0472">Membrane</keyword>
<feature type="transmembrane region" description="Helical" evidence="1">
    <location>
        <begin position="21"/>
        <end position="45"/>
    </location>
</feature>